<sequence length="109" mass="12185">MKRGLRGLSQVRWAPPARDESHDISECAETEELPGDGNARRHRQGQRRMKAQEEDSLPAVTDREHRIQEQCSVLQRAAAFSNTERCTSPEAQGSHSSDGESSAVKWQSV</sequence>
<feature type="region of interest" description="Disordered" evidence="1">
    <location>
        <begin position="1"/>
        <end position="64"/>
    </location>
</feature>
<proteinExistence type="predicted"/>
<gene>
    <name evidence="2" type="ORF">NDU88_006963</name>
</gene>
<accession>A0AAV7QNF9</accession>
<evidence type="ECO:0000313" key="3">
    <source>
        <dbReference type="Proteomes" id="UP001066276"/>
    </source>
</evidence>
<feature type="compositionally biased region" description="Basic residues" evidence="1">
    <location>
        <begin position="40"/>
        <end position="49"/>
    </location>
</feature>
<evidence type="ECO:0000256" key="1">
    <source>
        <dbReference type="SAM" id="MobiDB-lite"/>
    </source>
</evidence>
<organism evidence="2 3">
    <name type="scientific">Pleurodeles waltl</name>
    <name type="common">Iberian ribbed newt</name>
    <dbReference type="NCBI Taxonomy" id="8319"/>
    <lineage>
        <taxon>Eukaryota</taxon>
        <taxon>Metazoa</taxon>
        <taxon>Chordata</taxon>
        <taxon>Craniata</taxon>
        <taxon>Vertebrata</taxon>
        <taxon>Euteleostomi</taxon>
        <taxon>Amphibia</taxon>
        <taxon>Batrachia</taxon>
        <taxon>Caudata</taxon>
        <taxon>Salamandroidea</taxon>
        <taxon>Salamandridae</taxon>
        <taxon>Pleurodelinae</taxon>
        <taxon>Pleurodeles</taxon>
    </lineage>
</organism>
<dbReference type="AlphaFoldDB" id="A0AAV7QNF9"/>
<evidence type="ECO:0000313" key="2">
    <source>
        <dbReference type="EMBL" id="KAJ1140614.1"/>
    </source>
</evidence>
<comment type="caution">
    <text evidence="2">The sequence shown here is derived from an EMBL/GenBank/DDBJ whole genome shotgun (WGS) entry which is preliminary data.</text>
</comment>
<protein>
    <submittedName>
        <fullName evidence="2">Uncharacterized protein</fullName>
    </submittedName>
</protein>
<feature type="region of interest" description="Disordered" evidence="1">
    <location>
        <begin position="80"/>
        <end position="109"/>
    </location>
</feature>
<keyword evidence="3" id="KW-1185">Reference proteome</keyword>
<dbReference type="EMBL" id="JANPWB010000010">
    <property type="protein sequence ID" value="KAJ1140614.1"/>
    <property type="molecule type" value="Genomic_DNA"/>
</dbReference>
<dbReference type="Proteomes" id="UP001066276">
    <property type="component" value="Chromosome 6"/>
</dbReference>
<reference evidence="2" key="1">
    <citation type="journal article" date="2022" name="bioRxiv">
        <title>Sequencing and chromosome-scale assembly of the giantPleurodeles waltlgenome.</title>
        <authorList>
            <person name="Brown T."/>
            <person name="Elewa A."/>
            <person name="Iarovenko S."/>
            <person name="Subramanian E."/>
            <person name="Araus A.J."/>
            <person name="Petzold A."/>
            <person name="Susuki M."/>
            <person name="Suzuki K.-i.T."/>
            <person name="Hayashi T."/>
            <person name="Toyoda A."/>
            <person name="Oliveira C."/>
            <person name="Osipova E."/>
            <person name="Leigh N.D."/>
            <person name="Simon A."/>
            <person name="Yun M.H."/>
        </authorList>
    </citation>
    <scope>NUCLEOTIDE SEQUENCE</scope>
    <source>
        <strain evidence="2">20211129_DDA</strain>
        <tissue evidence="2">Liver</tissue>
    </source>
</reference>
<name>A0AAV7QNF9_PLEWA</name>